<feature type="compositionally biased region" description="Polar residues" evidence="1">
    <location>
        <begin position="1"/>
        <end position="23"/>
    </location>
</feature>
<evidence type="ECO:0000313" key="2">
    <source>
        <dbReference type="EMBL" id="CUR59729.1"/>
    </source>
</evidence>
<protein>
    <submittedName>
        <fullName evidence="2">Uncharacterized protein</fullName>
    </submittedName>
</protein>
<dbReference type="EMBL" id="CZKA01000064">
    <property type="protein sequence ID" value="CUR59729.1"/>
    <property type="molecule type" value="Genomic_DNA"/>
</dbReference>
<feature type="region of interest" description="Disordered" evidence="1">
    <location>
        <begin position="1"/>
        <end position="32"/>
    </location>
</feature>
<gene>
    <name evidence="2" type="ORF">NOCA2670018</name>
</gene>
<dbReference type="AlphaFoldDB" id="A0A2P2CCQ3"/>
<accession>A0A2P2CCQ3</accession>
<name>A0A2P2CCQ3_9ZZZZ</name>
<reference evidence="2" key="1">
    <citation type="submission" date="2015-08" db="EMBL/GenBank/DDBJ databases">
        <authorList>
            <person name="Babu N.S."/>
            <person name="Beckwith C.J."/>
            <person name="Beseler K.G."/>
            <person name="Brison A."/>
            <person name="Carone J.V."/>
            <person name="Caskin T.P."/>
            <person name="Diamond M."/>
            <person name="Durham M.E."/>
            <person name="Foxe J.M."/>
            <person name="Go M."/>
            <person name="Henderson B.A."/>
            <person name="Jones I.B."/>
            <person name="McGettigan J.A."/>
            <person name="Micheletti S.J."/>
            <person name="Nasrallah M.E."/>
            <person name="Ortiz D."/>
            <person name="Piller C.R."/>
            <person name="Privatt S.R."/>
            <person name="Schneider S.L."/>
            <person name="Sharp S."/>
            <person name="Smith T.C."/>
            <person name="Stanton J.D."/>
            <person name="Ullery H.E."/>
            <person name="Wilson R.J."/>
            <person name="Serrano M.G."/>
            <person name="Buck G."/>
            <person name="Lee V."/>
            <person name="Wang Y."/>
            <person name="Carvalho R."/>
            <person name="Voegtly L."/>
            <person name="Shi R."/>
            <person name="Duckworth R."/>
            <person name="Johnson A."/>
            <person name="Loviza R."/>
            <person name="Walstead R."/>
            <person name="Shah Z."/>
            <person name="Kiflezghi M."/>
            <person name="Wade K."/>
            <person name="Ball S.L."/>
            <person name="Bradley K.W."/>
            <person name="Asai D.J."/>
            <person name="Bowman C.A."/>
            <person name="Russell D.A."/>
            <person name="Pope W.H."/>
            <person name="Jacobs-Sera D."/>
            <person name="Hendrix R.W."/>
            <person name="Hatfull G.F."/>
        </authorList>
    </citation>
    <scope>NUCLEOTIDE SEQUENCE</scope>
</reference>
<proteinExistence type="predicted"/>
<sequence length="32" mass="3605">MPLTSGSTRRNPQTFGGNATNSLAEYRLRRHD</sequence>
<organism evidence="2">
    <name type="scientific">metagenome</name>
    <dbReference type="NCBI Taxonomy" id="256318"/>
    <lineage>
        <taxon>unclassified sequences</taxon>
        <taxon>metagenomes</taxon>
    </lineage>
</organism>
<evidence type="ECO:0000256" key="1">
    <source>
        <dbReference type="SAM" id="MobiDB-lite"/>
    </source>
</evidence>